<dbReference type="InterPro" id="IPR050180">
    <property type="entry name" value="RNR_Ribonuclease"/>
</dbReference>
<comment type="similarity">
    <text evidence="7">Belongs to the RNR ribonuclease family. RNase R subfamily.</text>
</comment>
<dbReference type="eggNOG" id="COG0557">
    <property type="taxonomic scope" value="Bacteria"/>
</dbReference>
<dbReference type="NCBIfam" id="TIGR00358">
    <property type="entry name" value="3_prime_RNase"/>
    <property type="match status" value="1"/>
</dbReference>
<evidence type="ECO:0000256" key="2">
    <source>
        <dbReference type="ARBA" id="ARBA00022490"/>
    </source>
</evidence>
<comment type="subcellular location">
    <subcellularLocation>
        <location evidence="7">Cytoplasm</location>
    </subcellularLocation>
</comment>
<evidence type="ECO:0000256" key="4">
    <source>
        <dbReference type="ARBA" id="ARBA00022801"/>
    </source>
</evidence>
<dbReference type="InterPro" id="IPR001900">
    <property type="entry name" value="RNase_II/R"/>
</dbReference>
<dbReference type="STRING" id="1121022.GCA_000376105_00128"/>
<keyword evidence="3 7" id="KW-0540">Nuclease</keyword>
<dbReference type="PANTHER" id="PTHR23355">
    <property type="entry name" value="RIBONUCLEASE"/>
    <property type="match status" value="1"/>
</dbReference>
<dbReference type="EC" id="3.1.13.1" evidence="7"/>
<dbReference type="GO" id="GO:0008859">
    <property type="term" value="F:exoribonuclease II activity"/>
    <property type="evidence" value="ECO:0007669"/>
    <property type="project" value="UniProtKB-UniRule"/>
</dbReference>
<keyword evidence="2 7" id="KW-0963">Cytoplasm</keyword>
<comment type="caution">
    <text evidence="10">The sequence shown here is derived from an EMBL/GenBank/DDBJ whole genome shotgun (WGS) entry which is preliminary data.</text>
</comment>
<dbReference type="Pfam" id="PF00575">
    <property type="entry name" value="S1"/>
    <property type="match status" value="1"/>
</dbReference>
<dbReference type="GO" id="GO:0005829">
    <property type="term" value="C:cytosol"/>
    <property type="evidence" value="ECO:0007669"/>
    <property type="project" value="TreeGrafter"/>
</dbReference>
<keyword evidence="6 7" id="KW-0694">RNA-binding</keyword>
<evidence type="ECO:0000313" key="10">
    <source>
        <dbReference type="EMBL" id="ESQ93877.1"/>
    </source>
</evidence>
<dbReference type="AlphaFoldDB" id="V4PIT5"/>
<dbReference type="InterPro" id="IPR022966">
    <property type="entry name" value="RNase_II/R_CS"/>
</dbReference>
<dbReference type="PANTHER" id="PTHR23355:SF9">
    <property type="entry name" value="DIS3-LIKE EXONUCLEASE 2"/>
    <property type="match status" value="1"/>
</dbReference>
<protein>
    <recommendedName>
        <fullName evidence="7">Ribonuclease R</fullName>
        <shortName evidence="7">RNase R</shortName>
        <ecNumber evidence="7">3.1.13.1</ecNumber>
    </recommendedName>
</protein>
<evidence type="ECO:0000259" key="9">
    <source>
        <dbReference type="PROSITE" id="PS50126"/>
    </source>
</evidence>
<dbReference type="InterPro" id="IPR011805">
    <property type="entry name" value="RNase_R"/>
</dbReference>
<gene>
    <name evidence="7" type="primary">rnr</name>
    <name evidence="10" type="ORF">ABENE_04105</name>
</gene>
<evidence type="ECO:0000313" key="11">
    <source>
        <dbReference type="Proteomes" id="UP000017837"/>
    </source>
</evidence>
<dbReference type="PROSITE" id="PS01175">
    <property type="entry name" value="RIBONUCLEASE_II"/>
    <property type="match status" value="1"/>
</dbReference>
<dbReference type="InterPro" id="IPR004476">
    <property type="entry name" value="RNase_II/RNase_R"/>
</dbReference>
<accession>V4PIT5</accession>
<dbReference type="SUPFAM" id="SSF50249">
    <property type="entry name" value="Nucleic acid-binding proteins"/>
    <property type="match status" value="2"/>
</dbReference>
<evidence type="ECO:0000256" key="1">
    <source>
        <dbReference type="ARBA" id="ARBA00001849"/>
    </source>
</evidence>
<evidence type="ECO:0000256" key="6">
    <source>
        <dbReference type="ARBA" id="ARBA00022884"/>
    </source>
</evidence>
<evidence type="ECO:0000256" key="3">
    <source>
        <dbReference type="ARBA" id="ARBA00022722"/>
    </source>
</evidence>
<dbReference type="Proteomes" id="UP000017837">
    <property type="component" value="Unassembled WGS sequence"/>
</dbReference>
<proteinExistence type="inferred from homology"/>
<keyword evidence="4 7" id="KW-0378">Hydrolase</keyword>
<dbReference type="HAMAP" id="MF_01895">
    <property type="entry name" value="RNase_R"/>
    <property type="match status" value="1"/>
</dbReference>
<dbReference type="PATRIC" id="fig|1121022.4.peg.813"/>
<dbReference type="PROSITE" id="PS50126">
    <property type="entry name" value="S1"/>
    <property type="match status" value="1"/>
</dbReference>
<name>V4PIT5_9CAUL</name>
<feature type="region of interest" description="Disordered" evidence="8">
    <location>
        <begin position="747"/>
        <end position="798"/>
    </location>
</feature>
<dbReference type="NCBIfam" id="TIGR02063">
    <property type="entry name" value="RNase_R"/>
    <property type="match status" value="1"/>
</dbReference>
<dbReference type="GO" id="GO:0006402">
    <property type="term" value="P:mRNA catabolic process"/>
    <property type="evidence" value="ECO:0007669"/>
    <property type="project" value="TreeGrafter"/>
</dbReference>
<dbReference type="Pfam" id="PF00773">
    <property type="entry name" value="RNB"/>
    <property type="match status" value="1"/>
</dbReference>
<dbReference type="CDD" id="cd04471">
    <property type="entry name" value="S1_RNase_R"/>
    <property type="match status" value="1"/>
</dbReference>
<reference evidence="10 11" key="1">
    <citation type="journal article" date="2014" name="Nature">
        <title>Sequential evolution of bacterial morphology by co-option of a developmental regulator.</title>
        <authorList>
            <person name="Jiang C."/>
            <person name="Brown P.J."/>
            <person name="Ducret A."/>
            <person name="Brun Y.V."/>
        </authorList>
    </citation>
    <scope>NUCLEOTIDE SEQUENCE [LARGE SCALE GENOMIC DNA]</scope>
    <source>
        <strain evidence="10 11">DSM 16100</strain>
    </source>
</reference>
<dbReference type="GO" id="GO:0003723">
    <property type="term" value="F:RNA binding"/>
    <property type="evidence" value="ECO:0007669"/>
    <property type="project" value="UniProtKB-UniRule"/>
</dbReference>
<sequence>MAMSKFPRVPRAAKPLNSPIVKVARGLPDDQTLLDALAANRELDVGDLAKQFGLKGDDRRLLRQRLKHLSEAGQLDKRGRKTFGAIGALPDTGVCEVVERDIDGELWVQWGKPEDTKKDKAKPPLARLAPLKKSVVQTPPTIGDRIFARFEKTSDGWVAHLIKVLDQGAPKVVGVVRISRQRKGVSEIRLESVNRKTKENYVLTGQGLDALEDGDVVVAAPVGGITRYGPKPAKVIEVIGKEDEPKVASIMSIHSHGLSIGFNADTELEAKSAKAPGLGKRTDLRDLPFITIDPSDAKDHDDAVYAHRDEDEANPGGYVVWVAIADVAHYVTPGSSLDKDARDKGNSTYFPDRVEPMLPHVLSSGLCSLQEGENRATLAVRMVFNAAGKKLSHSFVRGLMRSAAKLSYEQAQAAIDGTPDDKTGPLLDTLLKPLWEAHACLTRGRNIRQPLHINSPERKITLDAEGKVIKIEPRVSLDAMQLIEEMMIQANVSAAEALEKHKTPLIFRVHEAPSLEKIGNLADFLATLGLPWTKGEPPRTERFNALLDGQKDGPHAEIINEVVLRTQMQAHYSPENYGHFGLNLDNYAHFTSPIRRYADLVVHRGLIRALKLGDDGLTDYEIKTLKDTAEHITETERRSMKAEREAIERYIAAFLQDQVGATFQGRIVGVTRFGLFVKLTETGADGIIPVSSLGNDYFVHDDVQHALIGERSGQRWRLGTNIEVELMEAMPITGGLVFKMLSEPEAADPNAPRARLGVRARTGQAFQPRSGKPGPKTGGRPKGFIPQGVKNAKKKKKR</sequence>
<dbReference type="InterPro" id="IPR003029">
    <property type="entry name" value="S1_domain"/>
</dbReference>
<dbReference type="EMBL" id="AWGB01000006">
    <property type="protein sequence ID" value="ESQ93877.1"/>
    <property type="molecule type" value="Genomic_DNA"/>
</dbReference>
<organism evidence="10 11">
    <name type="scientific">Asticcacaulis benevestitus DSM 16100 = ATCC BAA-896</name>
    <dbReference type="NCBI Taxonomy" id="1121022"/>
    <lineage>
        <taxon>Bacteria</taxon>
        <taxon>Pseudomonadati</taxon>
        <taxon>Pseudomonadota</taxon>
        <taxon>Alphaproteobacteria</taxon>
        <taxon>Caulobacterales</taxon>
        <taxon>Caulobacteraceae</taxon>
        <taxon>Asticcacaulis</taxon>
    </lineage>
</organism>
<evidence type="ECO:0000256" key="7">
    <source>
        <dbReference type="HAMAP-Rule" id="MF_01895"/>
    </source>
</evidence>
<feature type="domain" description="S1 motif" evidence="9">
    <location>
        <begin position="660"/>
        <end position="741"/>
    </location>
</feature>
<dbReference type="SMART" id="SM00955">
    <property type="entry name" value="RNB"/>
    <property type="match status" value="1"/>
</dbReference>
<keyword evidence="11" id="KW-1185">Reference proteome</keyword>
<comment type="function">
    <text evidence="7">3'-5' exoribonuclease that releases 5'-nucleoside monophosphates and is involved in maturation of structured RNAs.</text>
</comment>
<dbReference type="SMART" id="SM00316">
    <property type="entry name" value="S1"/>
    <property type="match status" value="1"/>
</dbReference>
<comment type="catalytic activity">
    <reaction evidence="1 7">
        <text>Exonucleolytic cleavage in the 3'- to 5'-direction to yield nucleoside 5'-phosphates.</text>
        <dbReference type="EC" id="3.1.13.1"/>
    </reaction>
</comment>
<dbReference type="Gene3D" id="2.40.50.140">
    <property type="entry name" value="Nucleic acid-binding proteins"/>
    <property type="match status" value="1"/>
</dbReference>
<evidence type="ECO:0000256" key="8">
    <source>
        <dbReference type="SAM" id="MobiDB-lite"/>
    </source>
</evidence>
<evidence type="ECO:0000256" key="5">
    <source>
        <dbReference type="ARBA" id="ARBA00022839"/>
    </source>
</evidence>
<keyword evidence="5 7" id="KW-0269">Exonuclease</keyword>
<dbReference type="InterPro" id="IPR012340">
    <property type="entry name" value="NA-bd_OB-fold"/>
</dbReference>